<dbReference type="GO" id="GO:0004571">
    <property type="term" value="F:mannosyl-oligosaccharide 1,2-alpha-mannosidase activity"/>
    <property type="evidence" value="ECO:0007669"/>
    <property type="project" value="InterPro"/>
</dbReference>
<dbReference type="OrthoDB" id="8118055at2759"/>
<dbReference type="SUPFAM" id="SSF48225">
    <property type="entry name" value="Seven-hairpin glycosidases"/>
    <property type="match status" value="1"/>
</dbReference>
<feature type="active site" evidence="6">
    <location>
        <position position="472"/>
    </location>
</feature>
<keyword evidence="10" id="KW-0812">Transmembrane</keyword>
<keyword evidence="7" id="KW-0479">Metal-binding</keyword>
<feature type="active site" description="Proton donor" evidence="6">
    <location>
        <position position="217"/>
    </location>
</feature>
<feature type="binding site" evidence="7">
    <location>
        <position position="576"/>
    </location>
    <ligand>
        <name>Ca(2+)</name>
        <dbReference type="ChEBI" id="CHEBI:29108"/>
    </ligand>
</feature>
<keyword evidence="3" id="KW-0256">Endoplasmic reticulum</keyword>
<dbReference type="InterPro" id="IPR001382">
    <property type="entry name" value="Glyco_hydro_47"/>
</dbReference>
<dbReference type="AlphaFoldDB" id="A0A267E5B4"/>
<proteinExistence type="inferred from homology"/>
<evidence type="ECO:0000256" key="5">
    <source>
        <dbReference type="ARBA" id="ARBA00054385"/>
    </source>
</evidence>
<comment type="function">
    <text evidence="5">Involved in the endoplasmic reticulum-associated degradation (ERAD) pathway that targets misfolded glycoproteins for degradation in an N-glycan-dependent manner. May initiate ERAD by promoting the first mannose trimming step of ERAD substrates, from Man9GlcNAc2 to Man8GlcNAc2. Seems to recognize and bind to exposed hydrophobic regions in target proteins.</text>
</comment>
<dbReference type="InterPro" id="IPR012341">
    <property type="entry name" value="6hp_glycosidase-like_sf"/>
</dbReference>
<dbReference type="GO" id="GO:0005509">
    <property type="term" value="F:calcium ion binding"/>
    <property type="evidence" value="ECO:0007669"/>
    <property type="project" value="InterPro"/>
</dbReference>
<keyword evidence="8" id="KW-0378">Hydrolase</keyword>
<evidence type="ECO:0000256" key="3">
    <source>
        <dbReference type="ARBA" id="ARBA00022824"/>
    </source>
</evidence>
<feature type="compositionally biased region" description="Polar residues" evidence="9">
    <location>
        <begin position="649"/>
        <end position="658"/>
    </location>
</feature>
<dbReference type="Proteomes" id="UP000215902">
    <property type="component" value="Unassembled WGS sequence"/>
</dbReference>
<reference evidence="11 12" key="1">
    <citation type="submission" date="2017-06" db="EMBL/GenBank/DDBJ databases">
        <title>A platform for efficient transgenesis in Macrostomum lignano, a flatworm model organism for stem cell research.</title>
        <authorList>
            <person name="Berezikov E."/>
        </authorList>
    </citation>
    <scope>NUCLEOTIDE SEQUENCE [LARGE SCALE GENOMIC DNA]</scope>
    <source>
        <strain evidence="11">DV1</strain>
        <tissue evidence="11">Whole organism</tissue>
    </source>
</reference>
<dbReference type="PANTHER" id="PTHR45679:SF6">
    <property type="entry name" value="ER DEGRADATION-ENHANCING ALPHA-MANNOSIDASE-LIKE PROTEIN 2"/>
    <property type="match status" value="1"/>
</dbReference>
<dbReference type="Gene3D" id="1.50.10.10">
    <property type="match status" value="1"/>
</dbReference>
<accession>A0A267E5B4</accession>
<dbReference type="InterPro" id="IPR036026">
    <property type="entry name" value="Seven-hairpin_glycosidases"/>
</dbReference>
<dbReference type="GO" id="GO:1904380">
    <property type="term" value="P:endoplasmic reticulum mannose trimming"/>
    <property type="evidence" value="ECO:0007669"/>
    <property type="project" value="InterPro"/>
</dbReference>
<feature type="transmembrane region" description="Helical" evidence="10">
    <location>
        <begin position="12"/>
        <end position="31"/>
    </location>
</feature>
<dbReference type="GO" id="GO:0005975">
    <property type="term" value="P:carbohydrate metabolic process"/>
    <property type="evidence" value="ECO:0007669"/>
    <property type="project" value="InterPro"/>
</dbReference>
<keyword evidence="10" id="KW-1133">Transmembrane helix</keyword>
<dbReference type="GO" id="GO:0044322">
    <property type="term" value="C:endoplasmic reticulum quality control compartment"/>
    <property type="evidence" value="ECO:0007669"/>
    <property type="project" value="GOC"/>
</dbReference>
<keyword evidence="8" id="KW-0326">Glycosidase</keyword>
<evidence type="ECO:0000256" key="9">
    <source>
        <dbReference type="SAM" id="MobiDB-lite"/>
    </source>
</evidence>
<dbReference type="GO" id="GO:0016020">
    <property type="term" value="C:membrane"/>
    <property type="evidence" value="ECO:0007669"/>
    <property type="project" value="InterPro"/>
</dbReference>
<dbReference type="FunFam" id="1.50.10.10:FF:000015">
    <property type="entry name" value="alpha-1,2-Mannosidase"/>
    <property type="match status" value="1"/>
</dbReference>
<evidence type="ECO:0000256" key="8">
    <source>
        <dbReference type="RuleBase" id="RU361193"/>
    </source>
</evidence>
<evidence type="ECO:0000256" key="4">
    <source>
        <dbReference type="ARBA" id="ARBA00023180"/>
    </source>
</evidence>
<feature type="region of interest" description="Disordered" evidence="9">
    <location>
        <begin position="625"/>
        <end position="658"/>
    </location>
</feature>
<organism evidence="11 12">
    <name type="scientific">Macrostomum lignano</name>
    <dbReference type="NCBI Taxonomy" id="282301"/>
    <lineage>
        <taxon>Eukaryota</taxon>
        <taxon>Metazoa</taxon>
        <taxon>Spiralia</taxon>
        <taxon>Lophotrochozoa</taxon>
        <taxon>Platyhelminthes</taxon>
        <taxon>Rhabditophora</taxon>
        <taxon>Macrostomorpha</taxon>
        <taxon>Macrostomida</taxon>
        <taxon>Macrostomidae</taxon>
        <taxon>Macrostomum</taxon>
    </lineage>
</organism>
<feature type="active site" evidence="6">
    <location>
        <position position="358"/>
    </location>
</feature>
<dbReference type="PANTHER" id="PTHR45679">
    <property type="entry name" value="ER DEGRADATION-ENHANCING ALPHA-MANNOSIDASE-LIKE PROTEIN 2"/>
    <property type="match status" value="1"/>
</dbReference>
<comment type="caution">
    <text evidence="11">The sequence shown here is derived from an EMBL/GenBank/DDBJ whole genome shotgun (WGS) entry which is preliminary data.</text>
</comment>
<keyword evidence="12" id="KW-1185">Reference proteome</keyword>
<dbReference type="EC" id="3.2.1.-" evidence="8"/>
<evidence type="ECO:0000256" key="1">
    <source>
        <dbReference type="ARBA" id="ARBA00004240"/>
    </source>
</evidence>
<gene>
    <name evidence="11" type="ORF">BOX15_Mlig000468g2</name>
</gene>
<evidence type="ECO:0000313" key="11">
    <source>
        <dbReference type="EMBL" id="PAA56751.1"/>
    </source>
</evidence>
<dbReference type="GO" id="GO:1904154">
    <property type="term" value="P:positive regulation of retrograde protein transport, ER to cytosol"/>
    <property type="evidence" value="ECO:0007669"/>
    <property type="project" value="UniProtKB-ARBA"/>
</dbReference>
<dbReference type="Pfam" id="PF01532">
    <property type="entry name" value="Glyco_hydro_47"/>
    <property type="match status" value="1"/>
</dbReference>
<evidence type="ECO:0000256" key="10">
    <source>
        <dbReference type="SAM" id="Phobius"/>
    </source>
</evidence>
<dbReference type="STRING" id="282301.A0A267E5B4"/>
<feature type="active site" description="Proton donor" evidence="6">
    <location>
        <position position="451"/>
    </location>
</feature>
<dbReference type="PRINTS" id="PR00747">
    <property type="entry name" value="GLYHDRLASE47"/>
</dbReference>
<keyword evidence="4" id="KW-0325">Glycoprotein</keyword>
<evidence type="ECO:0000256" key="2">
    <source>
        <dbReference type="ARBA" id="ARBA00007658"/>
    </source>
</evidence>
<name>A0A267E5B4_9PLAT</name>
<evidence type="ECO:0000313" key="12">
    <source>
        <dbReference type="Proteomes" id="UP000215902"/>
    </source>
</evidence>
<sequence length="687" mass="75949">MYFSSRPTHFIFHFAIIIYCYSLVACVLESFNSKIFLSAKFASNGPDGLRTAHNILLNDTNLDDDYLIQFLHNRILNLNFHQHQYGGGGSARSSSKNINASYFPSLLSKKINAAMELLEEVQSPRALPKHDLGELRDRVQSMFYHAYNGYMRYAYPRDELRPLSCTGADTWGAYSLTLVDALDSLVLLGNYSEFQRAADLLLRQLDPLANVNVSVFETNIRIVGGLLSAHLLSNRAGYANGDGWPCSGPLLAMAERFARRLLPAFATATGMPYGTVNLLHGVPPGETPVACTACVGTLLVEFGALSRLTGDPAFESAAMRAVRALHSLRSPLGLVGNHVDVQRGRWTALDAGIGSAVDSYFEYLVKAGVLLQRPELVSMFNGYKDAYNKHVRMDDWYFWVHMDKGHLTSPVFQSLDAFWPGVLSLVGDTDQALRTLHNYHQVWKAHGSLPEFYSVPKSQPVPGREAYPLRPELIESIYYLHRATGDPAVLQMGVDVLYSIETMARTDCGFATVSNVLHHSLEDRMESFFLAETVKYLYLLFTPDHFLHTASRTGGYSVQTPRGACRVWSGAHVFNTEAHPIDAACLDCCHSPRPAEASQIDLVEVLGLGLEAQDEDWLAAAADRLGGNRDDDSGPINEQSFDASDDKNSTMSPSSDSAAANRFELLTCPTPPFHQRLTVHGQVLPDN</sequence>
<dbReference type="PROSITE" id="PS51257">
    <property type="entry name" value="PROKAR_LIPOPROTEIN"/>
    <property type="match status" value="1"/>
</dbReference>
<evidence type="ECO:0000256" key="7">
    <source>
        <dbReference type="PIRSR" id="PIRSR601382-2"/>
    </source>
</evidence>
<comment type="subcellular location">
    <subcellularLocation>
        <location evidence="1">Endoplasmic reticulum</location>
    </subcellularLocation>
</comment>
<protein>
    <recommendedName>
        <fullName evidence="8">alpha-1,2-Mannosidase</fullName>
        <ecNumber evidence="8">3.2.1.-</ecNumber>
    </recommendedName>
</protein>
<comment type="similarity">
    <text evidence="2 8">Belongs to the glycosyl hydrolase 47 family.</text>
</comment>
<dbReference type="EMBL" id="NIVC01002578">
    <property type="protein sequence ID" value="PAA56751.1"/>
    <property type="molecule type" value="Genomic_DNA"/>
</dbReference>
<keyword evidence="10" id="KW-0472">Membrane</keyword>
<evidence type="ECO:0000256" key="6">
    <source>
        <dbReference type="PIRSR" id="PIRSR601382-1"/>
    </source>
</evidence>
<dbReference type="InterPro" id="IPR044674">
    <property type="entry name" value="EDEM1/2/3"/>
</dbReference>
<comment type="cofactor">
    <cofactor evidence="7">
        <name>Ca(2+)</name>
        <dbReference type="ChEBI" id="CHEBI:29108"/>
    </cofactor>
</comment>
<keyword evidence="7" id="KW-0106">Calcium</keyword>